<evidence type="ECO:0000256" key="2">
    <source>
        <dbReference type="SAM" id="MobiDB-lite"/>
    </source>
</evidence>
<evidence type="ECO:0000313" key="5">
    <source>
        <dbReference type="Proteomes" id="UP000594262"/>
    </source>
</evidence>
<dbReference type="AlphaFoldDB" id="A0A7M5WXJ9"/>
<keyword evidence="3" id="KW-0472">Membrane</keyword>
<reference evidence="4" key="1">
    <citation type="submission" date="2021-01" db="UniProtKB">
        <authorList>
            <consortium name="EnsemblMetazoa"/>
        </authorList>
    </citation>
    <scope>IDENTIFICATION</scope>
</reference>
<feature type="coiled-coil region" evidence="1">
    <location>
        <begin position="272"/>
        <end position="341"/>
    </location>
</feature>
<feature type="region of interest" description="Disordered" evidence="2">
    <location>
        <begin position="204"/>
        <end position="224"/>
    </location>
</feature>
<dbReference type="RefSeq" id="XP_066931699.1">
    <property type="nucleotide sequence ID" value="XM_067075598.1"/>
</dbReference>
<keyword evidence="3" id="KW-0812">Transmembrane</keyword>
<evidence type="ECO:0000313" key="4">
    <source>
        <dbReference type="EnsemblMetazoa" id="CLYHEMP014329.1"/>
    </source>
</evidence>
<feature type="coiled-coil region" evidence="1">
    <location>
        <begin position="95"/>
        <end position="134"/>
    </location>
</feature>
<feature type="transmembrane region" description="Helical" evidence="3">
    <location>
        <begin position="57"/>
        <end position="75"/>
    </location>
</feature>
<accession>A0A7M5WXJ9</accession>
<dbReference type="Proteomes" id="UP000594262">
    <property type="component" value="Unplaced"/>
</dbReference>
<keyword evidence="5" id="KW-1185">Reference proteome</keyword>
<dbReference type="EnsemblMetazoa" id="CLYHEMT014329.1">
    <property type="protein sequence ID" value="CLYHEMP014329.1"/>
    <property type="gene ID" value="CLYHEMG014329"/>
</dbReference>
<evidence type="ECO:0000256" key="3">
    <source>
        <dbReference type="SAM" id="Phobius"/>
    </source>
</evidence>
<proteinExistence type="predicted"/>
<evidence type="ECO:0000256" key="1">
    <source>
        <dbReference type="SAM" id="Coils"/>
    </source>
</evidence>
<feature type="transmembrane region" description="Helical" evidence="3">
    <location>
        <begin position="35"/>
        <end position="51"/>
    </location>
</feature>
<organism evidence="4 5">
    <name type="scientific">Clytia hemisphaerica</name>
    <dbReference type="NCBI Taxonomy" id="252671"/>
    <lineage>
        <taxon>Eukaryota</taxon>
        <taxon>Metazoa</taxon>
        <taxon>Cnidaria</taxon>
        <taxon>Hydrozoa</taxon>
        <taxon>Hydroidolina</taxon>
        <taxon>Leptothecata</taxon>
        <taxon>Obeliida</taxon>
        <taxon>Clytiidae</taxon>
        <taxon>Clytia</taxon>
    </lineage>
</organism>
<keyword evidence="1" id="KW-0175">Coiled coil</keyword>
<protein>
    <submittedName>
        <fullName evidence="4">Uncharacterized protein</fullName>
    </submittedName>
</protein>
<keyword evidence="3" id="KW-1133">Transmembrane helix</keyword>
<name>A0A7M5WXJ9_9CNID</name>
<sequence>MDVITKTVHQLDNSMLSAVIDSVDTNINFPVPNSVYYYIVLVMMFLIIPKRKDDDPFWVTLVETFKVTILIISLFKAKASYSKLNSAYGMSLKNYEELKNDLHNIELKHDNQQYKNYKVKYEQLKIAFVRLREKHLRMTQENNNTKKVENVFGLTSEDIMTMDCQTLRIGFEILQGKYTTLYEENKECISLLTGQIEQVKRNSAENRKQVEQNRKNLEKQKQIAKENTEKIEKAQKENQKRMFEIKEKSAAMKTKYLELVEVNRKCMKANSKAKHKANMKQLDHECKGLKENLEKLKSQHAKLIADMERNHTKYNEMRQDLSTCNTSLETLKDKCKKLMEQRKKFWEIETEFQNVHDSLKQESQKFQTMIKKKLDFVAAKKITRK</sequence>
<dbReference type="GeneID" id="136819362"/>